<protein>
    <submittedName>
        <fullName evidence="3">Acetyl-CoA carboxylase biotin carboxyl carrier protein subunit</fullName>
    </submittedName>
</protein>
<reference evidence="3" key="1">
    <citation type="submission" date="2023-03" db="EMBL/GenBank/DDBJ databases">
        <title>Stygiobacter electus gen. nov., sp. nov., facultatively anaerobic thermotolerant bacterium of the class Ignavibacteria from a well of Yessentuki mineral water deposit.</title>
        <authorList>
            <person name="Podosokorskaya O.A."/>
            <person name="Elcheninov A.G."/>
            <person name="Petrova N.F."/>
            <person name="Zavarzina D.G."/>
            <person name="Kublanov I.V."/>
            <person name="Merkel A.Y."/>
        </authorList>
    </citation>
    <scope>NUCLEOTIDE SEQUENCE</scope>
    <source>
        <strain evidence="3">09-Me</strain>
    </source>
</reference>
<dbReference type="RefSeq" id="WP_321536950.1">
    <property type="nucleotide sequence ID" value="NZ_JARGDL010000029.1"/>
</dbReference>
<evidence type="ECO:0000313" key="4">
    <source>
        <dbReference type="Proteomes" id="UP001221302"/>
    </source>
</evidence>
<dbReference type="InterPro" id="IPR050709">
    <property type="entry name" value="Biotin_Carboxyl_Carrier/Decarb"/>
</dbReference>
<evidence type="ECO:0000259" key="2">
    <source>
        <dbReference type="PROSITE" id="PS50968"/>
    </source>
</evidence>
<dbReference type="PROSITE" id="PS50968">
    <property type="entry name" value="BIOTINYL_LIPOYL"/>
    <property type="match status" value="1"/>
</dbReference>
<feature type="domain" description="Lipoyl-binding" evidence="2">
    <location>
        <begin position="77"/>
        <end position="146"/>
    </location>
</feature>
<dbReference type="InterPro" id="IPR000089">
    <property type="entry name" value="Biotin_lipoyl"/>
</dbReference>
<dbReference type="Gene3D" id="2.40.50.100">
    <property type="match status" value="1"/>
</dbReference>
<gene>
    <name evidence="3" type="ORF">P0M35_13520</name>
</gene>
<keyword evidence="1" id="KW-0092">Biotin</keyword>
<dbReference type="InterPro" id="IPR001882">
    <property type="entry name" value="Biotin_BS"/>
</dbReference>
<dbReference type="PROSITE" id="PS00188">
    <property type="entry name" value="BIOTIN"/>
    <property type="match status" value="1"/>
</dbReference>
<dbReference type="Pfam" id="PF00364">
    <property type="entry name" value="Biotin_lipoyl"/>
    <property type="match status" value="1"/>
</dbReference>
<proteinExistence type="predicted"/>
<dbReference type="InterPro" id="IPR011053">
    <property type="entry name" value="Single_hybrid_motif"/>
</dbReference>
<dbReference type="PANTHER" id="PTHR45266">
    <property type="entry name" value="OXALOACETATE DECARBOXYLASE ALPHA CHAIN"/>
    <property type="match status" value="1"/>
</dbReference>
<dbReference type="Proteomes" id="UP001221302">
    <property type="component" value="Unassembled WGS sequence"/>
</dbReference>
<name>A0AAE3P308_9BACT</name>
<evidence type="ECO:0000313" key="3">
    <source>
        <dbReference type="EMBL" id="MDF1613179.1"/>
    </source>
</evidence>
<evidence type="ECO:0000256" key="1">
    <source>
        <dbReference type="ARBA" id="ARBA00023267"/>
    </source>
</evidence>
<comment type="caution">
    <text evidence="3">The sequence shown here is derived from an EMBL/GenBank/DDBJ whole genome shotgun (WGS) entry which is preliminary data.</text>
</comment>
<sequence length="148" mass="16095">MKKYKMKINGNDYEVEIINVDDETAEVSVNGEKYSVEIEKKIQVSKTPKLVRSVAAPSTDIDKSVAKTSKPTEQKGVGFIKSPLPGVILGVDVNVGDNVKIGQRLLVLEAMKMENNINSDKNGKVVSIKVKPGDNVLEGDLLIEIGVE</sequence>
<dbReference type="CDD" id="cd06850">
    <property type="entry name" value="biotinyl_domain"/>
    <property type="match status" value="1"/>
</dbReference>
<dbReference type="FunFam" id="2.40.50.100:FF:000003">
    <property type="entry name" value="Acetyl-CoA carboxylase biotin carboxyl carrier protein"/>
    <property type="match status" value="1"/>
</dbReference>
<dbReference type="AlphaFoldDB" id="A0AAE3P308"/>
<keyword evidence="4" id="KW-1185">Reference proteome</keyword>
<dbReference type="EMBL" id="JARGDL010000029">
    <property type="protein sequence ID" value="MDF1613179.1"/>
    <property type="molecule type" value="Genomic_DNA"/>
</dbReference>
<dbReference type="PANTHER" id="PTHR45266:SF3">
    <property type="entry name" value="OXALOACETATE DECARBOXYLASE ALPHA CHAIN"/>
    <property type="match status" value="1"/>
</dbReference>
<accession>A0AAE3P308</accession>
<organism evidence="3 4">
    <name type="scientific">Stygiobacter electus</name>
    <dbReference type="NCBI Taxonomy" id="3032292"/>
    <lineage>
        <taxon>Bacteria</taxon>
        <taxon>Pseudomonadati</taxon>
        <taxon>Ignavibacteriota</taxon>
        <taxon>Ignavibacteria</taxon>
        <taxon>Ignavibacteriales</taxon>
        <taxon>Melioribacteraceae</taxon>
        <taxon>Stygiobacter</taxon>
    </lineage>
</organism>
<dbReference type="SUPFAM" id="SSF51230">
    <property type="entry name" value="Single hybrid motif"/>
    <property type="match status" value="1"/>
</dbReference>